<reference evidence="2" key="2">
    <citation type="submission" date="2015-06" db="UniProtKB">
        <authorList>
            <consortium name="EnsemblPlants"/>
        </authorList>
    </citation>
    <scope>IDENTIFICATION</scope>
    <source>
        <strain evidence="2">DM1-3 516 R44</strain>
    </source>
</reference>
<dbReference type="InterPro" id="IPR053772">
    <property type="entry name" value="At1g61320/At1g61330-like"/>
</dbReference>
<dbReference type="PANTHER" id="PTHR34145">
    <property type="entry name" value="OS02G0105600 PROTEIN"/>
    <property type="match status" value="1"/>
</dbReference>
<dbReference type="HOGENOM" id="CLU_618797_0_0_1"/>
<protein>
    <recommendedName>
        <fullName evidence="1">At1g61320/AtMIF1 LRR domain-containing protein</fullName>
    </recommendedName>
</protein>
<keyword evidence="3" id="KW-1185">Reference proteome</keyword>
<evidence type="ECO:0000259" key="1">
    <source>
        <dbReference type="Pfam" id="PF23622"/>
    </source>
</evidence>
<dbReference type="AlphaFoldDB" id="M1A402"/>
<evidence type="ECO:0000313" key="3">
    <source>
        <dbReference type="Proteomes" id="UP000011115"/>
    </source>
</evidence>
<dbReference type="Proteomes" id="UP000011115">
    <property type="component" value="Unassembled WGS sequence"/>
</dbReference>
<evidence type="ECO:0000313" key="2">
    <source>
        <dbReference type="EnsemblPlants" id="PGSC0003DMT400014309"/>
    </source>
</evidence>
<dbReference type="Gene3D" id="3.80.10.10">
    <property type="entry name" value="Ribonuclease Inhibitor"/>
    <property type="match status" value="1"/>
</dbReference>
<dbReference type="EnsemblPlants" id="PGSC0003DMT400014309">
    <property type="protein sequence ID" value="PGSC0003DMT400014309"/>
    <property type="gene ID" value="PGSC0003DMG400005616"/>
</dbReference>
<dbReference type="PaxDb" id="4113-PGSC0003DMT400014309"/>
<accession>M1A402</accession>
<feature type="domain" description="At1g61320/AtMIF1 LRR" evidence="1">
    <location>
        <begin position="173"/>
        <end position="331"/>
    </location>
</feature>
<dbReference type="PANTHER" id="PTHR34145:SF28">
    <property type="entry name" value="F-BOX DOMAIN-CONTAINING PROTEIN"/>
    <property type="match status" value="1"/>
</dbReference>
<dbReference type="InterPro" id="IPR032675">
    <property type="entry name" value="LRR_dom_sf"/>
</dbReference>
<dbReference type="SUPFAM" id="SSF52047">
    <property type="entry name" value="RNI-like"/>
    <property type="match status" value="1"/>
</dbReference>
<organism evidence="2 3">
    <name type="scientific">Solanum tuberosum</name>
    <name type="common">Potato</name>
    <dbReference type="NCBI Taxonomy" id="4113"/>
    <lineage>
        <taxon>Eukaryota</taxon>
        <taxon>Viridiplantae</taxon>
        <taxon>Streptophyta</taxon>
        <taxon>Embryophyta</taxon>
        <taxon>Tracheophyta</taxon>
        <taxon>Spermatophyta</taxon>
        <taxon>Magnoliopsida</taxon>
        <taxon>eudicotyledons</taxon>
        <taxon>Gunneridae</taxon>
        <taxon>Pentapetalae</taxon>
        <taxon>asterids</taxon>
        <taxon>lamiids</taxon>
        <taxon>Solanales</taxon>
        <taxon>Solanaceae</taxon>
        <taxon>Solanoideae</taxon>
        <taxon>Solaneae</taxon>
        <taxon>Solanum</taxon>
    </lineage>
</organism>
<reference evidence="3" key="1">
    <citation type="journal article" date="2011" name="Nature">
        <title>Genome sequence and analysis of the tuber crop potato.</title>
        <authorList>
            <consortium name="The Potato Genome Sequencing Consortium"/>
        </authorList>
    </citation>
    <scope>NUCLEOTIDE SEQUENCE [LARGE SCALE GENOMIC DNA]</scope>
    <source>
        <strain evidence="3">cv. DM1-3 516 R44</strain>
    </source>
</reference>
<dbReference type="Pfam" id="PF23622">
    <property type="entry name" value="LRR_At1g61320_AtMIF1"/>
    <property type="match status" value="1"/>
</dbReference>
<name>M1A402_SOLTU</name>
<proteinExistence type="predicted"/>
<dbReference type="InParanoid" id="M1A402"/>
<sequence length="443" mass="51153">MKFPNGLDHENFCSDFPRLETLLMGPCEAKKTVKISSSSLRTLFLFFTRMHEDSRTRVVFAPNLSTYECVGTTFKPFLNPSDAPNLLETKIGLAYHVKKIHKPLTFINLRDRLKDFSNNIGLSLCIRDDDDNDESVQSDQWGADTATSGIYETVRSEVRRAISDIQSDLEDSTCLSVLHLSCCTLGEYVLNGEAKFSSLQELKLDGVRFYGESLSRFISKYPCIRELRLVNCERQWRSYNKPEMFIVLSNLDNLEKLYVKHYDYMKSIQVIAPNLKVFHFVYPSDCNNNAVYMDIRACTMLQEFHLDCGRFPVGLNEDLCSDFPHLETLYFGCQTRKYTKISSQSLRTLTLSFTKRLEISTPNLSSFKYIGTQYIPCLAPSDSSKLVETRIELLIKAPTINNVWFKKLIIHLNNFSNNMVLSLCIWDEVRTYFNFNEYLAIRL</sequence>
<dbReference type="Gramene" id="PGSC0003DMT400014309">
    <property type="protein sequence ID" value="PGSC0003DMT400014309"/>
    <property type="gene ID" value="PGSC0003DMG400005616"/>
</dbReference>
<dbReference type="InterPro" id="IPR055357">
    <property type="entry name" value="LRR_At1g61320_AtMIF1"/>
</dbReference>